<dbReference type="AlphaFoldDB" id="A0A0E9UY50"/>
<sequence length="35" mass="3780">MGNTVLKLCGSLSQACASKDSVGPFLCVCLYMYIY</sequence>
<reference evidence="1" key="2">
    <citation type="journal article" date="2015" name="Fish Shellfish Immunol.">
        <title>Early steps in the European eel (Anguilla anguilla)-Vibrio vulnificus interaction in the gills: Role of the RtxA13 toxin.</title>
        <authorList>
            <person name="Callol A."/>
            <person name="Pajuelo D."/>
            <person name="Ebbesson L."/>
            <person name="Teles M."/>
            <person name="MacKenzie S."/>
            <person name="Amaro C."/>
        </authorList>
    </citation>
    <scope>NUCLEOTIDE SEQUENCE</scope>
</reference>
<evidence type="ECO:0000313" key="1">
    <source>
        <dbReference type="EMBL" id="JAH70691.1"/>
    </source>
</evidence>
<name>A0A0E9UY50_ANGAN</name>
<proteinExistence type="predicted"/>
<protein>
    <submittedName>
        <fullName evidence="1">Uncharacterized protein</fullName>
    </submittedName>
</protein>
<reference evidence="1" key="1">
    <citation type="submission" date="2014-11" db="EMBL/GenBank/DDBJ databases">
        <authorList>
            <person name="Amaro Gonzalez C."/>
        </authorList>
    </citation>
    <scope>NUCLEOTIDE SEQUENCE</scope>
</reference>
<organism evidence="1">
    <name type="scientific">Anguilla anguilla</name>
    <name type="common">European freshwater eel</name>
    <name type="synonym">Muraena anguilla</name>
    <dbReference type="NCBI Taxonomy" id="7936"/>
    <lineage>
        <taxon>Eukaryota</taxon>
        <taxon>Metazoa</taxon>
        <taxon>Chordata</taxon>
        <taxon>Craniata</taxon>
        <taxon>Vertebrata</taxon>
        <taxon>Euteleostomi</taxon>
        <taxon>Actinopterygii</taxon>
        <taxon>Neopterygii</taxon>
        <taxon>Teleostei</taxon>
        <taxon>Anguilliformes</taxon>
        <taxon>Anguillidae</taxon>
        <taxon>Anguilla</taxon>
    </lineage>
</organism>
<dbReference type="EMBL" id="GBXM01037886">
    <property type="protein sequence ID" value="JAH70691.1"/>
    <property type="molecule type" value="Transcribed_RNA"/>
</dbReference>
<accession>A0A0E9UY50</accession>